<feature type="transmembrane region" description="Helical" evidence="7">
    <location>
        <begin position="92"/>
        <end position="114"/>
    </location>
</feature>
<dbReference type="PANTHER" id="PTHR33885">
    <property type="entry name" value="PHAGE SHOCK PROTEIN C"/>
    <property type="match status" value="1"/>
</dbReference>
<proteinExistence type="predicted"/>
<name>A0ABT9BIR2_9MICO</name>
<feature type="transmembrane region" description="Helical" evidence="7">
    <location>
        <begin position="361"/>
        <end position="380"/>
    </location>
</feature>
<keyword evidence="5 7" id="KW-0472">Membrane</keyword>
<reference evidence="9 10" key="1">
    <citation type="submission" date="2023-07" db="EMBL/GenBank/DDBJ databases">
        <title>Protaetiibacter sp. nov WY-16 isolated from soil.</title>
        <authorList>
            <person name="Liu B."/>
            <person name="Wan Y."/>
        </authorList>
    </citation>
    <scope>NUCLEOTIDE SEQUENCE [LARGE SCALE GENOMIC DNA]</scope>
    <source>
        <strain evidence="9 10">WY-16</strain>
    </source>
</reference>
<dbReference type="Pfam" id="PF04024">
    <property type="entry name" value="PspC"/>
    <property type="match status" value="1"/>
</dbReference>
<dbReference type="EMBL" id="JAUQUB010000001">
    <property type="protein sequence ID" value="MDO7880919.1"/>
    <property type="molecule type" value="Genomic_DNA"/>
</dbReference>
<evidence type="ECO:0000256" key="7">
    <source>
        <dbReference type="SAM" id="Phobius"/>
    </source>
</evidence>
<evidence type="ECO:0000256" key="5">
    <source>
        <dbReference type="ARBA" id="ARBA00023136"/>
    </source>
</evidence>
<sequence>MPRKPATTRPEPSDDQSTAPEAQSTQAPTADAPSADEPPAAESAAAAGATPGHRFFSWLRTLDLRREPGWIGGVCAGIAARLGIDPLIVRGIAVVVAVLGGPALLLYAAAWLLLPDSDDRIHLEEVVKGRFEPAIAGIGAMVVLTMLPLAQGFWFTGAAFWGEPAWGSSIGRALWTAVLIGLLIWFVVWIARRSSTTPTARSTDAADGPAAPGTASSASFVASESTVSGPDAPPVGTSSPDVAAWREQQARLRAEQAEFRRHQGAERAAANRAAADRARAARAEQRQRDLADLQATRSHPLYSLTVIGLALVAGGLATVLVSNGQPTPLAAVVGLSSALVVLALGIIVNGVRGKRSGGASGLAWVLLVPLLFTSIATAGGTPTVAWGPVRTLEPTGSEEFAVGAGRVILDLTDVETAERPSGIDGADVSLRVGAGDVTVLVPEGMAVVFTGTVGAGDIEAGSDAESSRVGPVENVSAEFGDVGSGDPVVSVSVQLGAGRVAVIEEGARR</sequence>
<evidence type="ECO:0000256" key="6">
    <source>
        <dbReference type="SAM" id="MobiDB-lite"/>
    </source>
</evidence>
<feature type="compositionally biased region" description="Low complexity" evidence="6">
    <location>
        <begin position="198"/>
        <end position="219"/>
    </location>
</feature>
<dbReference type="InterPro" id="IPR007168">
    <property type="entry name" value="Phageshock_PspC_N"/>
</dbReference>
<feature type="transmembrane region" description="Helical" evidence="7">
    <location>
        <begin position="301"/>
        <end position="322"/>
    </location>
</feature>
<comment type="subcellular location">
    <subcellularLocation>
        <location evidence="1">Cell membrane</location>
        <topology evidence="1">Single-pass membrane protein</topology>
    </subcellularLocation>
</comment>
<feature type="transmembrane region" description="Helical" evidence="7">
    <location>
        <begin position="328"/>
        <end position="349"/>
    </location>
</feature>
<evidence type="ECO:0000256" key="3">
    <source>
        <dbReference type="ARBA" id="ARBA00022692"/>
    </source>
</evidence>
<feature type="transmembrane region" description="Helical" evidence="7">
    <location>
        <begin position="135"/>
        <end position="161"/>
    </location>
</feature>
<comment type="caution">
    <text evidence="9">The sequence shown here is derived from an EMBL/GenBank/DDBJ whole genome shotgun (WGS) entry which is preliminary data.</text>
</comment>
<feature type="transmembrane region" description="Helical" evidence="7">
    <location>
        <begin position="173"/>
        <end position="191"/>
    </location>
</feature>
<feature type="compositionally biased region" description="Low complexity" evidence="6">
    <location>
        <begin position="27"/>
        <end position="48"/>
    </location>
</feature>
<evidence type="ECO:0000256" key="2">
    <source>
        <dbReference type="ARBA" id="ARBA00022475"/>
    </source>
</evidence>
<feature type="region of interest" description="Disordered" evidence="6">
    <location>
        <begin position="1"/>
        <end position="48"/>
    </location>
</feature>
<evidence type="ECO:0000256" key="4">
    <source>
        <dbReference type="ARBA" id="ARBA00022989"/>
    </source>
</evidence>
<organism evidence="9 10">
    <name type="scientific">Antiquaquibacter soli</name>
    <dbReference type="NCBI Taxonomy" id="3064523"/>
    <lineage>
        <taxon>Bacteria</taxon>
        <taxon>Bacillati</taxon>
        <taxon>Actinomycetota</taxon>
        <taxon>Actinomycetes</taxon>
        <taxon>Micrococcales</taxon>
        <taxon>Microbacteriaceae</taxon>
        <taxon>Antiquaquibacter</taxon>
    </lineage>
</organism>
<keyword evidence="4 7" id="KW-1133">Transmembrane helix</keyword>
<gene>
    <name evidence="9" type="ORF">Q5716_01625</name>
</gene>
<dbReference type="InterPro" id="IPR052027">
    <property type="entry name" value="PspC"/>
</dbReference>
<evidence type="ECO:0000313" key="9">
    <source>
        <dbReference type="EMBL" id="MDO7880919.1"/>
    </source>
</evidence>
<keyword evidence="10" id="KW-1185">Reference proteome</keyword>
<dbReference type="Proteomes" id="UP001241072">
    <property type="component" value="Unassembled WGS sequence"/>
</dbReference>
<dbReference type="PANTHER" id="PTHR33885:SF3">
    <property type="entry name" value="PHAGE SHOCK PROTEIN C"/>
    <property type="match status" value="1"/>
</dbReference>
<feature type="region of interest" description="Disordered" evidence="6">
    <location>
        <begin position="256"/>
        <end position="283"/>
    </location>
</feature>
<feature type="region of interest" description="Disordered" evidence="6">
    <location>
        <begin position="198"/>
        <end position="240"/>
    </location>
</feature>
<dbReference type="RefSeq" id="WP_305001344.1">
    <property type="nucleotide sequence ID" value="NZ_JAUQUB010000001.1"/>
</dbReference>
<evidence type="ECO:0000313" key="10">
    <source>
        <dbReference type="Proteomes" id="UP001241072"/>
    </source>
</evidence>
<keyword evidence="3 7" id="KW-0812">Transmembrane</keyword>
<accession>A0ABT9BIR2</accession>
<evidence type="ECO:0000259" key="8">
    <source>
        <dbReference type="Pfam" id="PF04024"/>
    </source>
</evidence>
<feature type="domain" description="Phage shock protein PspC N-terminal" evidence="8">
    <location>
        <begin position="65"/>
        <end position="116"/>
    </location>
</feature>
<keyword evidence="2" id="KW-1003">Cell membrane</keyword>
<protein>
    <submittedName>
        <fullName evidence="9">PspC domain-containing protein</fullName>
    </submittedName>
</protein>
<feature type="compositionally biased region" description="Basic and acidic residues" evidence="6">
    <location>
        <begin position="274"/>
        <end position="283"/>
    </location>
</feature>
<evidence type="ECO:0000256" key="1">
    <source>
        <dbReference type="ARBA" id="ARBA00004162"/>
    </source>
</evidence>
<feature type="compositionally biased region" description="Polar residues" evidence="6">
    <location>
        <begin position="15"/>
        <end position="26"/>
    </location>
</feature>
<feature type="compositionally biased region" description="Basic and acidic residues" evidence="6">
    <location>
        <begin position="256"/>
        <end position="265"/>
    </location>
</feature>